<reference evidence="1 2" key="1">
    <citation type="submission" date="2018-02" db="EMBL/GenBank/DDBJ databases">
        <title>Solimicrobium silvestre gen. nov., sp. nov., isolated from alpine forest soil.</title>
        <authorList>
            <person name="Margesin R."/>
            <person name="Albuquerque L."/>
            <person name="Zhang D.-C."/>
            <person name="Froufe H.J.C."/>
            <person name="Severino R."/>
            <person name="Roxo I."/>
            <person name="Egas C."/>
            <person name="Da Costa M.S."/>
        </authorList>
    </citation>
    <scope>NUCLEOTIDE SEQUENCE [LARGE SCALE GENOMIC DNA]</scope>
    <source>
        <strain evidence="1 2">S20-91</strain>
    </source>
</reference>
<dbReference type="Proteomes" id="UP000237839">
    <property type="component" value="Unassembled WGS sequence"/>
</dbReference>
<proteinExistence type="predicted"/>
<name>A0A2S9GXE3_9BURK</name>
<comment type="caution">
    <text evidence="1">The sequence shown here is derived from an EMBL/GenBank/DDBJ whole genome shotgun (WGS) entry which is preliminary data.</text>
</comment>
<gene>
    <name evidence="1" type="ORF">S2091_3039</name>
</gene>
<evidence type="ECO:0000313" key="1">
    <source>
        <dbReference type="EMBL" id="PRC92380.1"/>
    </source>
</evidence>
<organism evidence="1 2">
    <name type="scientific">Solimicrobium silvestre</name>
    <dbReference type="NCBI Taxonomy" id="2099400"/>
    <lineage>
        <taxon>Bacteria</taxon>
        <taxon>Pseudomonadati</taxon>
        <taxon>Pseudomonadota</taxon>
        <taxon>Betaproteobacteria</taxon>
        <taxon>Burkholderiales</taxon>
        <taxon>Oxalobacteraceae</taxon>
        <taxon>Solimicrobium</taxon>
    </lineage>
</organism>
<sequence length="149" mass="15704">MGGNPISSIDPFGLASINLGSGWTGRVDPVPGTEIWEIHVFDPQGNEAGLYNQQGWFNKHGKKGAPAGIPEQCENRLRGEAIDQMRRRGHIPGKGLGDIKGGNWKKFARILGPLGLVITIGIGISEGDSSGTITGDVICGELWGCGDAL</sequence>
<dbReference type="EMBL" id="PUGF01000014">
    <property type="protein sequence ID" value="PRC92380.1"/>
    <property type="molecule type" value="Genomic_DNA"/>
</dbReference>
<keyword evidence="2" id="KW-1185">Reference proteome</keyword>
<dbReference type="AlphaFoldDB" id="A0A2S9GXE3"/>
<accession>A0A2S9GXE3</accession>
<evidence type="ECO:0000313" key="2">
    <source>
        <dbReference type="Proteomes" id="UP000237839"/>
    </source>
</evidence>
<protein>
    <submittedName>
        <fullName evidence="1">Uncharacterized protein</fullName>
    </submittedName>
</protein>